<dbReference type="Proteomes" id="UP000076632">
    <property type="component" value="Unassembled WGS sequence"/>
</dbReference>
<gene>
    <name evidence="2" type="ORF">L228DRAFT_40246</name>
</gene>
<proteinExistence type="predicted"/>
<protein>
    <submittedName>
        <fullName evidence="2">Uncharacterized protein</fullName>
    </submittedName>
</protein>
<dbReference type="OrthoDB" id="5398515at2759"/>
<dbReference type="EMBL" id="KV407465">
    <property type="protein sequence ID" value="KZF19755.1"/>
    <property type="molecule type" value="Genomic_DNA"/>
</dbReference>
<sequence>MTTTPPREWARTPPAPLYGPKYDDYEPYEIRKSTRLSKKQANRSNRTPSPGRGAPEPVPAASYPSSSRASHSVSHTLSPPPSNQPMSRKKFVDGSSLEDVFLTAADEEGAMGGAMNMANGRPGLLTHELLPTPAKTPRKRQPQPKGMGATARVLFPTLPNNVEEAMPMPKKGRKGRKANGFSLGGLANEDDDNNGGAKIQIYTDSKDRVPELDPSEDNPFYVSNESGSADLSKQKSAGKAKAARSTETRTPRRDDGIVYVL</sequence>
<feature type="region of interest" description="Disordered" evidence="1">
    <location>
        <begin position="1"/>
        <end position="92"/>
    </location>
</feature>
<dbReference type="GeneID" id="28901698"/>
<feature type="compositionally biased region" description="Basic and acidic residues" evidence="1">
    <location>
        <begin position="21"/>
        <end position="32"/>
    </location>
</feature>
<feature type="compositionally biased region" description="Low complexity" evidence="1">
    <location>
        <begin position="59"/>
        <end position="74"/>
    </location>
</feature>
<evidence type="ECO:0000313" key="3">
    <source>
        <dbReference type="Proteomes" id="UP000076632"/>
    </source>
</evidence>
<dbReference type="InParanoid" id="A0A164ZZY6"/>
<keyword evidence="3" id="KW-1185">Reference proteome</keyword>
<name>A0A164ZZY6_XYLHT</name>
<dbReference type="AlphaFoldDB" id="A0A164ZZY6"/>
<evidence type="ECO:0000256" key="1">
    <source>
        <dbReference type="SAM" id="MobiDB-lite"/>
    </source>
</evidence>
<organism evidence="2 3">
    <name type="scientific">Xylona heveae (strain CBS 132557 / TC161)</name>
    <dbReference type="NCBI Taxonomy" id="1328760"/>
    <lineage>
        <taxon>Eukaryota</taxon>
        <taxon>Fungi</taxon>
        <taxon>Dikarya</taxon>
        <taxon>Ascomycota</taxon>
        <taxon>Pezizomycotina</taxon>
        <taxon>Xylonomycetes</taxon>
        <taxon>Xylonales</taxon>
        <taxon>Xylonaceae</taxon>
        <taxon>Xylona</taxon>
    </lineage>
</organism>
<feature type="compositionally biased region" description="Polar residues" evidence="1">
    <location>
        <begin position="221"/>
        <end position="231"/>
    </location>
</feature>
<feature type="compositionally biased region" description="Basic and acidic residues" evidence="1">
    <location>
        <begin position="244"/>
        <end position="261"/>
    </location>
</feature>
<feature type="region of interest" description="Disordered" evidence="1">
    <location>
        <begin position="112"/>
        <end position="261"/>
    </location>
</feature>
<dbReference type="OMA" id="NMANGRP"/>
<dbReference type="RefSeq" id="XP_018185310.1">
    <property type="nucleotide sequence ID" value="XM_018336561.1"/>
</dbReference>
<accession>A0A164ZZY6</accession>
<reference evidence="2 3" key="1">
    <citation type="journal article" date="2016" name="Fungal Biol.">
        <title>The genome of Xylona heveae provides a window into fungal endophytism.</title>
        <authorList>
            <person name="Gazis R."/>
            <person name="Kuo A."/>
            <person name="Riley R."/>
            <person name="LaButti K."/>
            <person name="Lipzen A."/>
            <person name="Lin J."/>
            <person name="Amirebrahimi M."/>
            <person name="Hesse C.N."/>
            <person name="Spatafora J.W."/>
            <person name="Henrissat B."/>
            <person name="Hainaut M."/>
            <person name="Grigoriev I.V."/>
            <person name="Hibbett D.S."/>
        </authorList>
    </citation>
    <scope>NUCLEOTIDE SEQUENCE [LARGE SCALE GENOMIC DNA]</scope>
    <source>
        <strain evidence="2 3">TC161</strain>
    </source>
</reference>
<evidence type="ECO:0000313" key="2">
    <source>
        <dbReference type="EMBL" id="KZF19755.1"/>
    </source>
</evidence>